<name>A0A517ZEK2_9PLAN</name>
<proteinExistence type="predicted"/>
<keyword evidence="3" id="KW-1185">Reference proteome</keyword>
<dbReference type="OrthoDB" id="2563594at2"/>
<dbReference type="EMBL" id="CP036275">
    <property type="protein sequence ID" value="QDU40933.1"/>
    <property type="molecule type" value="Genomic_DNA"/>
</dbReference>
<gene>
    <name evidence="2" type="ORF">Mal4_52960</name>
</gene>
<dbReference type="KEGG" id="mri:Mal4_52960"/>
<keyword evidence="1" id="KW-0732">Signal</keyword>
<evidence type="ECO:0000313" key="2">
    <source>
        <dbReference type="EMBL" id="QDU40933.1"/>
    </source>
</evidence>
<reference evidence="2 3" key="1">
    <citation type="submission" date="2019-02" db="EMBL/GenBank/DDBJ databases">
        <title>Deep-cultivation of Planctomycetes and their phenomic and genomic characterization uncovers novel biology.</title>
        <authorList>
            <person name="Wiegand S."/>
            <person name="Jogler M."/>
            <person name="Boedeker C."/>
            <person name="Pinto D."/>
            <person name="Vollmers J."/>
            <person name="Rivas-Marin E."/>
            <person name="Kohn T."/>
            <person name="Peeters S.H."/>
            <person name="Heuer A."/>
            <person name="Rast P."/>
            <person name="Oberbeckmann S."/>
            <person name="Bunk B."/>
            <person name="Jeske O."/>
            <person name="Meyerdierks A."/>
            <person name="Storesund J.E."/>
            <person name="Kallscheuer N."/>
            <person name="Luecker S."/>
            <person name="Lage O.M."/>
            <person name="Pohl T."/>
            <person name="Merkel B.J."/>
            <person name="Hornburger P."/>
            <person name="Mueller R.-W."/>
            <person name="Bruemmer F."/>
            <person name="Labrenz M."/>
            <person name="Spormann A.M."/>
            <person name="Op den Camp H."/>
            <person name="Overmann J."/>
            <person name="Amann R."/>
            <person name="Jetten M.S.M."/>
            <person name="Mascher T."/>
            <person name="Medema M.H."/>
            <person name="Devos D.P."/>
            <person name="Kaster A.-K."/>
            <person name="Ovreas L."/>
            <person name="Rohde M."/>
            <person name="Galperin M.Y."/>
            <person name="Jogler C."/>
        </authorList>
    </citation>
    <scope>NUCLEOTIDE SEQUENCE [LARGE SCALE GENOMIC DNA]</scope>
    <source>
        <strain evidence="2 3">Mal4</strain>
    </source>
</reference>
<protein>
    <recommendedName>
        <fullName evidence="4">Neutral/alkaline non-lysosomal ceramidase</fullName>
    </recommendedName>
</protein>
<evidence type="ECO:0000313" key="3">
    <source>
        <dbReference type="Proteomes" id="UP000320496"/>
    </source>
</evidence>
<dbReference type="RefSeq" id="WP_145372171.1">
    <property type="nucleotide sequence ID" value="NZ_CP036275.1"/>
</dbReference>
<feature type="chain" id="PRO_5021753744" description="Neutral/alkaline non-lysosomal ceramidase" evidence="1">
    <location>
        <begin position="23"/>
        <end position="476"/>
    </location>
</feature>
<accession>A0A517ZEK2</accession>
<feature type="signal peptide" evidence="1">
    <location>
        <begin position="1"/>
        <end position="22"/>
    </location>
</feature>
<evidence type="ECO:0000256" key="1">
    <source>
        <dbReference type="SAM" id="SignalP"/>
    </source>
</evidence>
<organism evidence="2 3">
    <name type="scientific">Maioricimonas rarisocia</name>
    <dbReference type="NCBI Taxonomy" id="2528026"/>
    <lineage>
        <taxon>Bacteria</taxon>
        <taxon>Pseudomonadati</taxon>
        <taxon>Planctomycetota</taxon>
        <taxon>Planctomycetia</taxon>
        <taxon>Planctomycetales</taxon>
        <taxon>Planctomycetaceae</taxon>
        <taxon>Maioricimonas</taxon>
    </lineage>
</organism>
<sequence length="476" mass="52117" precursor="true">MIRCFFLTASLVLCLAASPLSAGELAIGAATVSITPNEPVALSGQLHTRVAREVESEVTATALALESRGEGESGDQAILIACDLVAVRDGIIAKTREKLRDRLPGFDVSKLIVNATHTHTGPVTREGRYEIPEGVMTVAEYVDFLTDRLADVAVQAWESRQPGSVGWGLGHAVIAQNRRSLYANGTAQMYGRTNAATFRGIEGPEDHGVEVLFFWNGDDELIATAVNVACPSQEVEGRSNVNADFWHEVRETLRKKHGEQLHVLGWTGVSGDQSPHLMYRKAAEERMRRLRGLTRLEELARRIVRAWEDAYEGARQEMHADAVLIHKVIEIELPLRPITEDDVAEVKAKIESLSGNAKNAVRIGWHREVLHRYAAQQAGTAEPYRMELHAIRLGDIAIATNDFELFTQFGIQMKSRSRALQTFLIQLAGPGTYIPTAVAAAGGGYSAIVESNVVGAEGGQVLTDRTVELINSLWED</sequence>
<dbReference type="AlphaFoldDB" id="A0A517ZEK2"/>
<dbReference type="Proteomes" id="UP000320496">
    <property type="component" value="Chromosome"/>
</dbReference>
<evidence type="ECO:0008006" key="4">
    <source>
        <dbReference type="Google" id="ProtNLM"/>
    </source>
</evidence>